<feature type="chain" id="PRO_5005202724" evidence="1">
    <location>
        <begin position="19"/>
        <end position="331"/>
    </location>
</feature>
<sequence>MWMILSSIFLFFLQFAASFNDFPSLMIANASMAVLIERSFYTRKILAKETSVFNEIVYKESLAVFGSEIVRTVQNHMNTSGLSIRIFHTVEVDLSKDYTVLLSIATCSVTWNLFEKAQKEKLVHFGITDPDCPRLPVRAALSIPLVDPGEELPQIFYDLKMTKKLTWTRVNIIHDDEIDSDVIKNVIDAFFSELDQPESTIHLATTSLLSFKRAKSEFLTKRRIKQILDNLPARTPIDDHFLVIVGFKTLPILIETARSLRLLHPQSQWLFVVPDMAEHAHGDVSFLIDYLDEGENVAFLYNDTIDPKSNSSCHLGATCHIKSSLQLWQAR</sequence>
<keyword evidence="1" id="KW-0732">Signal</keyword>
<dbReference type="AlphaFoldDB" id="A0A0H3U5K2"/>
<keyword evidence="2" id="KW-0675">Receptor</keyword>
<feature type="signal peptide" evidence="1">
    <location>
        <begin position="1"/>
        <end position="18"/>
    </location>
</feature>
<reference evidence="2" key="1">
    <citation type="submission" date="2013-04" db="EMBL/GenBank/DDBJ databases">
        <title>Identification and expression analysis of chemosensory receptors genes within the Macrocentrus cingulum antennal cDNA library.</title>
        <authorList>
            <person name="Ahmed T."/>
            <person name="Zhang T."/>
            <person name="Wang Z."/>
            <person name="He K."/>
            <person name="Bai S."/>
        </authorList>
    </citation>
    <scope>NUCLEOTIDE SEQUENCE</scope>
</reference>
<evidence type="ECO:0000313" key="2">
    <source>
        <dbReference type="EMBL" id="AID59308.1"/>
    </source>
</evidence>
<evidence type="ECO:0000256" key="1">
    <source>
        <dbReference type="SAM" id="SignalP"/>
    </source>
</evidence>
<proteinExistence type="evidence at transcript level"/>
<accession>A0A0H3U5K2</accession>
<organism evidence="2">
    <name type="scientific">Macrocentrus cingulum</name>
    <dbReference type="NCBI Taxonomy" id="535359"/>
    <lineage>
        <taxon>Eukaryota</taxon>
        <taxon>Metazoa</taxon>
        <taxon>Ecdysozoa</taxon>
        <taxon>Arthropoda</taxon>
        <taxon>Hexapoda</taxon>
        <taxon>Insecta</taxon>
        <taxon>Pterygota</taxon>
        <taxon>Neoptera</taxon>
        <taxon>Endopterygota</taxon>
        <taxon>Hymenoptera</taxon>
        <taxon>Apocrita</taxon>
        <taxon>Ichneumonoidea</taxon>
        <taxon>Braconidae</taxon>
        <taxon>Macrocentrinae</taxon>
        <taxon>Macrocentrus</taxon>
    </lineage>
</organism>
<dbReference type="EMBL" id="KC887073">
    <property type="protein sequence ID" value="AID59308.1"/>
    <property type="molecule type" value="mRNA"/>
</dbReference>
<name>A0A0H3U5K2_9HYME</name>
<protein>
    <submittedName>
        <fullName evidence="2">Ionotropic receptor 2</fullName>
    </submittedName>
</protein>